<feature type="signal peptide" evidence="5">
    <location>
        <begin position="1"/>
        <end position="26"/>
    </location>
</feature>
<evidence type="ECO:0000256" key="3">
    <source>
        <dbReference type="ARBA" id="ARBA00022801"/>
    </source>
</evidence>
<dbReference type="SUPFAM" id="SSF50630">
    <property type="entry name" value="Acid proteases"/>
    <property type="match status" value="1"/>
</dbReference>
<dbReference type="Gene3D" id="2.40.70.10">
    <property type="entry name" value="Acid Proteases"/>
    <property type="match status" value="2"/>
</dbReference>
<organism evidence="6">
    <name type="scientific">Aplanochytrium stocchinoi</name>
    <dbReference type="NCBI Taxonomy" id="215587"/>
    <lineage>
        <taxon>Eukaryota</taxon>
        <taxon>Sar</taxon>
        <taxon>Stramenopiles</taxon>
        <taxon>Bigyra</taxon>
        <taxon>Labyrinthulomycetes</taxon>
        <taxon>Thraustochytrida</taxon>
        <taxon>Thraustochytriidae</taxon>
        <taxon>Aplanochytrium</taxon>
    </lineage>
</organism>
<dbReference type="InterPro" id="IPR021109">
    <property type="entry name" value="Peptidase_aspartic_dom_sf"/>
</dbReference>
<evidence type="ECO:0008006" key="7">
    <source>
        <dbReference type="Google" id="ProtNLM"/>
    </source>
</evidence>
<keyword evidence="4" id="KW-1133">Transmembrane helix</keyword>
<keyword evidence="4" id="KW-0472">Membrane</keyword>
<name>A0A7S3PMD4_9STRA</name>
<sequence>MRFVVVAQLEFLLALVLALALGSGRGETEQDFPVFVFDLTRGVGEREKIELQGKSTFYFTIEKAEFGNPLVKNKYYERQGPFSLIVDTSSSVVAVPSKDCAADSCGDHARYDGGLDTKDTVGPDPNFIHCSDDACLGYPQQTLVKTCSTESPAQACVLQYVYVDELGFNMTLRKSELCIHQKEVCLPVNLGLIHNVILSSESSKKSSNKYREQNVDGVVGINGNSPLFQTIQHFSLSLHPSAQQLSVGSSISFEEPTRRWTKMEVVVSGMYTVEFNGLHVGNRHIDIENGILEINTGSWHSLLSKNAFNNLRKHWYAYCDANAKCVGRPDLGTDRESLGCYEMQGNDLRAFYKSFPSISLRVFAMDNDNKEKENRAYLSFKPEEYFFAKQANVYCVGLYSSEDGDENTEIGKNIFTLGASLIRWVQISNEHEENPQDVKSEVEISIPFSRFVLFDLKESKISFPFTHTFYDDNKIDGNSSDQWTTGVDNDKEDKNKKKVPMVDWTIEGGLLFQTFIYSFIISLFVCVGPCIFLRKHVNRRKAQKYGRIGEDEIASNEHERTIEMAQTWSQEIPASAYEIGGSSDEETDEDSLDDQALGYAYSYDDESKGTALEKGDDDDTYTYDELERAENLLRRGSTDGKVALS</sequence>
<dbReference type="PANTHER" id="PTHR13683">
    <property type="entry name" value="ASPARTYL PROTEASES"/>
    <property type="match status" value="1"/>
</dbReference>
<keyword evidence="4" id="KW-0812">Transmembrane</keyword>
<dbReference type="GO" id="GO:0004190">
    <property type="term" value="F:aspartic-type endopeptidase activity"/>
    <property type="evidence" value="ECO:0007669"/>
    <property type="project" value="InterPro"/>
</dbReference>
<keyword evidence="2 5" id="KW-0732">Signal</keyword>
<gene>
    <name evidence="6" type="ORF">ASTO00021_LOCUS14100</name>
</gene>
<feature type="transmembrane region" description="Helical" evidence="4">
    <location>
        <begin position="510"/>
        <end position="533"/>
    </location>
</feature>
<protein>
    <recommendedName>
        <fullName evidence="7">Peptidase A1 domain-containing protein</fullName>
    </recommendedName>
</protein>
<dbReference type="GO" id="GO:0006508">
    <property type="term" value="P:proteolysis"/>
    <property type="evidence" value="ECO:0007669"/>
    <property type="project" value="UniProtKB-KW"/>
</dbReference>
<evidence type="ECO:0000313" key="6">
    <source>
        <dbReference type="EMBL" id="CAE0444044.1"/>
    </source>
</evidence>
<dbReference type="EMBL" id="HBIN01018487">
    <property type="protein sequence ID" value="CAE0444044.1"/>
    <property type="molecule type" value="Transcribed_RNA"/>
</dbReference>
<evidence type="ECO:0000256" key="5">
    <source>
        <dbReference type="SAM" id="SignalP"/>
    </source>
</evidence>
<accession>A0A7S3PMD4</accession>
<keyword evidence="1" id="KW-0645">Protease</keyword>
<reference evidence="6" key="1">
    <citation type="submission" date="2021-01" db="EMBL/GenBank/DDBJ databases">
        <authorList>
            <person name="Corre E."/>
            <person name="Pelletier E."/>
            <person name="Niang G."/>
            <person name="Scheremetjew M."/>
            <person name="Finn R."/>
            <person name="Kale V."/>
            <person name="Holt S."/>
            <person name="Cochrane G."/>
            <person name="Meng A."/>
            <person name="Brown T."/>
            <person name="Cohen L."/>
        </authorList>
    </citation>
    <scope>NUCLEOTIDE SEQUENCE</scope>
    <source>
        <strain evidence="6">GSBS06</strain>
    </source>
</reference>
<keyword evidence="3" id="KW-0378">Hydrolase</keyword>
<evidence type="ECO:0000256" key="4">
    <source>
        <dbReference type="SAM" id="Phobius"/>
    </source>
</evidence>
<proteinExistence type="predicted"/>
<evidence type="ECO:0000256" key="1">
    <source>
        <dbReference type="ARBA" id="ARBA00022670"/>
    </source>
</evidence>
<feature type="chain" id="PRO_5030625385" description="Peptidase A1 domain-containing protein" evidence="5">
    <location>
        <begin position="27"/>
        <end position="645"/>
    </location>
</feature>
<dbReference type="AlphaFoldDB" id="A0A7S3PMD4"/>
<evidence type="ECO:0000256" key="2">
    <source>
        <dbReference type="ARBA" id="ARBA00022729"/>
    </source>
</evidence>
<dbReference type="PANTHER" id="PTHR13683:SF375">
    <property type="entry name" value="PEPTIDASE A1 DOMAIN-CONTAINING PROTEIN"/>
    <property type="match status" value="1"/>
</dbReference>
<dbReference type="InterPro" id="IPR001461">
    <property type="entry name" value="Aspartic_peptidase_A1"/>
</dbReference>